<dbReference type="Gene3D" id="2.60.40.10">
    <property type="entry name" value="Immunoglobulins"/>
    <property type="match status" value="1"/>
</dbReference>
<feature type="domain" description="T-cell receptor alpha chain constant" evidence="1">
    <location>
        <begin position="11"/>
        <end position="74"/>
    </location>
</feature>
<name>A0A151NBZ6_ALLMI</name>
<reference evidence="2 3" key="1">
    <citation type="journal article" date="2012" name="Genome Biol.">
        <title>Sequencing three crocodilian genomes to illuminate the evolution of archosaurs and amniotes.</title>
        <authorList>
            <person name="St John J.A."/>
            <person name="Braun E.L."/>
            <person name="Isberg S.R."/>
            <person name="Miles L.G."/>
            <person name="Chong A.Y."/>
            <person name="Gongora J."/>
            <person name="Dalzell P."/>
            <person name="Moran C."/>
            <person name="Bed'hom B."/>
            <person name="Abzhanov A."/>
            <person name="Burgess S.C."/>
            <person name="Cooksey A.M."/>
            <person name="Castoe T.A."/>
            <person name="Crawford N.G."/>
            <person name="Densmore L.D."/>
            <person name="Drew J.C."/>
            <person name="Edwards S.V."/>
            <person name="Faircloth B.C."/>
            <person name="Fujita M.K."/>
            <person name="Greenwold M.J."/>
            <person name="Hoffmann F.G."/>
            <person name="Howard J.M."/>
            <person name="Iguchi T."/>
            <person name="Janes D.E."/>
            <person name="Khan S.Y."/>
            <person name="Kohno S."/>
            <person name="de Koning A.J."/>
            <person name="Lance S.L."/>
            <person name="McCarthy F.M."/>
            <person name="McCormack J.E."/>
            <person name="Merchant M.E."/>
            <person name="Peterson D.G."/>
            <person name="Pollock D.D."/>
            <person name="Pourmand N."/>
            <person name="Raney B.J."/>
            <person name="Roessler K.A."/>
            <person name="Sanford J.R."/>
            <person name="Sawyer R.H."/>
            <person name="Schmidt C.J."/>
            <person name="Triplett E.W."/>
            <person name="Tuberville T.D."/>
            <person name="Venegas-Anaya M."/>
            <person name="Howard J.T."/>
            <person name="Jarvis E.D."/>
            <person name="Guillette L.J.Jr."/>
            <person name="Glenn T.C."/>
            <person name="Green R.E."/>
            <person name="Ray D.A."/>
        </authorList>
    </citation>
    <scope>NUCLEOTIDE SEQUENCE [LARGE SCALE GENOMIC DNA]</scope>
    <source>
        <strain evidence="2">KSC_2009_1</strain>
    </source>
</reference>
<dbReference type="EMBL" id="AKHW03003549">
    <property type="protein sequence ID" value="KYO34307.1"/>
    <property type="molecule type" value="Genomic_DNA"/>
</dbReference>
<gene>
    <name evidence="2" type="ORF">Y1Q_0007741</name>
</gene>
<proteinExistence type="predicted"/>
<sequence>MVAPNLPDSIPSVYKLESSKASISACLITDYYPDNIIITDRDGLNKSFQSSIVEVKDPGSNTKEASYGAVYWSQYDFQDDIKYGLNYKTRCRESAEDEEETCTTMEMSHDFETDEHLNLLSFTVLELRCERNVDMGMMGITNSPPVLLSPDRPIQQVMSTTAMENDCQQSPLYTQPAV</sequence>
<evidence type="ECO:0000313" key="2">
    <source>
        <dbReference type="EMBL" id="KYO34307.1"/>
    </source>
</evidence>
<comment type="caution">
    <text evidence="2">The sequence shown here is derived from an EMBL/GenBank/DDBJ whole genome shotgun (WGS) entry which is preliminary data.</text>
</comment>
<dbReference type="Pfam" id="PF09291">
    <property type="entry name" value="DUF1968"/>
    <property type="match status" value="1"/>
</dbReference>
<dbReference type="InterPro" id="IPR013783">
    <property type="entry name" value="Ig-like_fold"/>
</dbReference>
<organism evidence="2 3">
    <name type="scientific">Alligator mississippiensis</name>
    <name type="common">American alligator</name>
    <dbReference type="NCBI Taxonomy" id="8496"/>
    <lineage>
        <taxon>Eukaryota</taxon>
        <taxon>Metazoa</taxon>
        <taxon>Chordata</taxon>
        <taxon>Craniata</taxon>
        <taxon>Vertebrata</taxon>
        <taxon>Euteleostomi</taxon>
        <taxon>Archelosauria</taxon>
        <taxon>Archosauria</taxon>
        <taxon>Crocodylia</taxon>
        <taxon>Alligatoridae</taxon>
        <taxon>Alligatorinae</taxon>
        <taxon>Alligator</taxon>
    </lineage>
</organism>
<dbReference type="AlphaFoldDB" id="A0A151NBZ6"/>
<evidence type="ECO:0000313" key="3">
    <source>
        <dbReference type="Proteomes" id="UP000050525"/>
    </source>
</evidence>
<keyword evidence="3" id="KW-1185">Reference proteome</keyword>
<evidence type="ECO:0000259" key="1">
    <source>
        <dbReference type="Pfam" id="PF09291"/>
    </source>
</evidence>
<protein>
    <recommendedName>
        <fullName evidence="1">T-cell receptor alpha chain constant domain-containing protein</fullName>
    </recommendedName>
</protein>
<dbReference type="InterPro" id="IPR015370">
    <property type="entry name" value="TCR_alpha_C"/>
</dbReference>
<accession>A0A151NBZ6</accession>
<dbReference type="Proteomes" id="UP000050525">
    <property type="component" value="Unassembled WGS sequence"/>
</dbReference>